<name>A0A6F8YKI7_9ACTN</name>
<gene>
    <name evidence="4" type="ORF">Psuf_038420</name>
</gene>
<feature type="transmembrane region" description="Helical" evidence="2">
    <location>
        <begin position="230"/>
        <end position="250"/>
    </location>
</feature>
<proteinExistence type="predicted"/>
<dbReference type="EMBL" id="AP022871">
    <property type="protein sequence ID" value="BCB86529.1"/>
    <property type="molecule type" value="Genomic_DNA"/>
</dbReference>
<sequence>MTRALRVWFLLAAVGLGALAPGAAASAADPRIPPTPSPGANPTADPGPSGPVGSPGHQYSLDIQGGSAGFIYIICLTTTTTINKYPLGKERACSGRKGSTHGTFTMTIEYNEGDTLWIDFEHITGVGSTTDDDLRITGAKYCKITGTVHNAKIHCPDATGVENIYSLPPILPYSAESTSVPVMQLLNLMAWCVSAAAVLGLLVTGTNLALQVRRGITGELGEYTRALPIIAGACLIGTTAGPVIQVLGIVN</sequence>
<feature type="transmembrane region" description="Helical" evidence="2">
    <location>
        <begin position="188"/>
        <end position="210"/>
    </location>
</feature>
<keyword evidence="2" id="KW-0812">Transmembrane</keyword>
<keyword evidence="2" id="KW-1133">Transmembrane helix</keyword>
<evidence type="ECO:0000313" key="4">
    <source>
        <dbReference type="EMBL" id="BCB86529.1"/>
    </source>
</evidence>
<feature type="signal peptide" evidence="3">
    <location>
        <begin position="1"/>
        <end position="27"/>
    </location>
</feature>
<evidence type="ECO:0000256" key="3">
    <source>
        <dbReference type="SAM" id="SignalP"/>
    </source>
</evidence>
<organism evidence="4 5">
    <name type="scientific">Phytohabitans suffuscus</name>
    <dbReference type="NCBI Taxonomy" id="624315"/>
    <lineage>
        <taxon>Bacteria</taxon>
        <taxon>Bacillati</taxon>
        <taxon>Actinomycetota</taxon>
        <taxon>Actinomycetes</taxon>
        <taxon>Micromonosporales</taxon>
        <taxon>Micromonosporaceae</taxon>
    </lineage>
</organism>
<dbReference type="KEGG" id="psuu:Psuf_038420"/>
<reference evidence="4 5" key="2">
    <citation type="submission" date="2020-03" db="EMBL/GenBank/DDBJ databases">
        <authorList>
            <person name="Ichikawa N."/>
            <person name="Kimura A."/>
            <person name="Kitahashi Y."/>
            <person name="Uohara A."/>
        </authorList>
    </citation>
    <scope>NUCLEOTIDE SEQUENCE [LARGE SCALE GENOMIC DNA]</scope>
    <source>
        <strain evidence="4 5">NBRC 105367</strain>
    </source>
</reference>
<dbReference type="AlphaFoldDB" id="A0A6F8YKI7"/>
<keyword evidence="5" id="KW-1185">Reference proteome</keyword>
<feature type="region of interest" description="Disordered" evidence="1">
    <location>
        <begin position="25"/>
        <end position="58"/>
    </location>
</feature>
<accession>A0A6F8YKI7</accession>
<evidence type="ECO:0000313" key="5">
    <source>
        <dbReference type="Proteomes" id="UP000503011"/>
    </source>
</evidence>
<keyword evidence="3" id="KW-0732">Signal</keyword>
<keyword evidence="2" id="KW-0472">Membrane</keyword>
<evidence type="ECO:0000256" key="1">
    <source>
        <dbReference type="SAM" id="MobiDB-lite"/>
    </source>
</evidence>
<feature type="chain" id="PRO_5026191483" evidence="3">
    <location>
        <begin position="28"/>
        <end position="251"/>
    </location>
</feature>
<dbReference type="Proteomes" id="UP000503011">
    <property type="component" value="Chromosome"/>
</dbReference>
<reference evidence="4 5" key="1">
    <citation type="submission" date="2020-03" db="EMBL/GenBank/DDBJ databases">
        <title>Whole genome shotgun sequence of Phytohabitans suffuscus NBRC 105367.</title>
        <authorList>
            <person name="Komaki H."/>
            <person name="Tamura T."/>
        </authorList>
    </citation>
    <scope>NUCLEOTIDE SEQUENCE [LARGE SCALE GENOMIC DNA]</scope>
    <source>
        <strain evidence="4 5">NBRC 105367</strain>
    </source>
</reference>
<evidence type="ECO:0000256" key="2">
    <source>
        <dbReference type="SAM" id="Phobius"/>
    </source>
</evidence>
<dbReference type="RefSeq" id="WP_197945931.1">
    <property type="nucleotide sequence ID" value="NZ_AP022871.1"/>
</dbReference>
<protein>
    <submittedName>
        <fullName evidence="4">Uncharacterized protein</fullName>
    </submittedName>
</protein>